<dbReference type="Pfam" id="PF06364">
    <property type="entry name" value="DUF1068"/>
    <property type="match status" value="1"/>
</dbReference>
<keyword evidence="2" id="KW-0328">Glycosyltransferase</keyword>
<reference evidence="14 15" key="1">
    <citation type="journal article" date="2017" name="Plant Biotechnol. J.">
        <title>A comprehensive draft genome sequence for lupin (Lupinus angustifolius), an emerging health food: insights into plant-microbe interactions and legume evolution.</title>
        <authorList>
            <person name="Hane J.K."/>
            <person name="Ming Y."/>
            <person name="Kamphuis L.G."/>
            <person name="Nelson M.N."/>
            <person name="Garg G."/>
            <person name="Atkins C.A."/>
            <person name="Bayer P.E."/>
            <person name="Bravo A."/>
            <person name="Bringans S."/>
            <person name="Cannon S."/>
            <person name="Edwards D."/>
            <person name="Foley R."/>
            <person name="Gao L.L."/>
            <person name="Harrison M.J."/>
            <person name="Huang W."/>
            <person name="Hurgobin B."/>
            <person name="Li S."/>
            <person name="Liu C.W."/>
            <person name="McGrath A."/>
            <person name="Morahan G."/>
            <person name="Murray J."/>
            <person name="Weller J."/>
            <person name="Jian J."/>
            <person name="Singh K.B."/>
        </authorList>
    </citation>
    <scope>NUCLEOTIDE SEQUENCE</scope>
    <source>
        <strain evidence="15">cv. Tanjil</strain>
        <tissue evidence="14">Whole plant</tissue>
    </source>
</reference>
<feature type="transmembrane region" description="Helical" evidence="11">
    <location>
        <begin position="584"/>
        <end position="602"/>
    </location>
</feature>
<dbReference type="Pfam" id="PF13632">
    <property type="entry name" value="Glyco_trans_2_3"/>
    <property type="match status" value="1"/>
</dbReference>
<feature type="transmembrane region" description="Helical" evidence="11">
    <location>
        <begin position="857"/>
        <end position="882"/>
    </location>
</feature>
<feature type="binding site" evidence="10">
    <location>
        <position position="272"/>
    </location>
    <ligand>
        <name>Mn(2+)</name>
        <dbReference type="ChEBI" id="CHEBI:29035"/>
    </ligand>
</feature>
<accession>A0A4P1RAJ1</accession>
<dbReference type="Gramene" id="OIW05911">
    <property type="protein sequence ID" value="OIW05911"/>
    <property type="gene ID" value="TanjilG_23697"/>
</dbReference>
<feature type="transmembrane region" description="Helical" evidence="11">
    <location>
        <begin position="638"/>
        <end position="658"/>
    </location>
</feature>
<dbReference type="Gene3D" id="3.90.550.10">
    <property type="entry name" value="Spore Coat Polysaccharide Biosynthesis Protein SpsA, Chain A"/>
    <property type="match status" value="1"/>
</dbReference>
<feature type="domain" description="Glycosyltransferase 2-like" evidence="13">
    <location>
        <begin position="425"/>
        <end position="511"/>
    </location>
</feature>
<dbReference type="SUPFAM" id="SSF53448">
    <property type="entry name" value="Nucleotide-diphospho-sugar transferases"/>
    <property type="match status" value="1"/>
</dbReference>
<dbReference type="GO" id="GO:0016020">
    <property type="term" value="C:membrane"/>
    <property type="evidence" value="ECO:0007669"/>
    <property type="project" value="InterPro"/>
</dbReference>
<dbReference type="Proteomes" id="UP000188354">
    <property type="component" value="Chromosome LG08"/>
</dbReference>
<evidence type="ECO:0000256" key="4">
    <source>
        <dbReference type="ARBA" id="ARBA00022692"/>
    </source>
</evidence>
<evidence type="ECO:0000256" key="1">
    <source>
        <dbReference type="ARBA" id="ARBA00004127"/>
    </source>
</evidence>
<dbReference type="Pfam" id="PF03552">
    <property type="entry name" value="Cellulose_synt"/>
    <property type="match status" value="2"/>
</dbReference>
<feature type="transmembrane region" description="Helical" evidence="11">
    <location>
        <begin position="35"/>
        <end position="54"/>
    </location>
</feature>
<protein>
    <recommendedName>
        <fullName evidence="13">Glycosyltransferase 2-like domain-containing protein</fullName>
    </recommendedName>
</protein>
<evidence type="ECO:0000256" key="11">
    <source>
        <dbReference type="SAM" id="Phobius"/>
    </source>
</evidence>
<keyword evidence="7" id="KW-0961">Cell wall biogenesis/degradation</keyword>
<keyword evidence="3" id="KW-0808">Transferase</keyword>
<feature type="binding site" evidence="9">
    <location>
        <position position="83"/>
    </location>
    <ligand>
        <name>UDP-alpha-D-glucose</name>
        <dbReference type="ChEBI" id="CHEBI:58885"/>
    </ligand>
</feature>
<feature type="binding site" evidence="10">
    <location>
        <position position="248"/>
    </location>
    <ligand>
        <name>Mn(2+)</name>
        <dbReference type="ChEBI" id="CHEBI:29035"/>
    </ligand>
</feature>
<comment type="subcellular location">
    <subcellularLocation>
        <location evidence="1">Endomembrane system</location>
        <topology evidence="1">Multi-pass membrane protein</topology>
    </subcellularLocation>
</comment>
<dbReference type="InterPro" id="IPR005150">
    <property type="entry name" value="Cellulose_synth"/>
</dbReference>
<feature type="signal peptide" evidence="12">
    <location>
        <begin position="1"/>
        <end position="19"/>
    </location>
</feature>
<evidence type="ECO:0000256" key="10">
    <source>
        <dbReference type="PIRSR" id="PIRSR605150-3"/>
    </source>
</evidence>
<evidence type="ECO:0000256" key="2">
    <source>
        <dbReference type="ARBA" id="ARBA00022676"/>
    </source>
</evidence>
<dbReference type="InterPro" id="IPR010471">
    <property type="entry name" value="DUF1068"/>
</dbReference>
<evidence type="ECO:0000313" key="15">
    <source>
        <dbReference type="Proteomes" id="UP000188354"/>
    </source>
</evidence>
<name>A0A4P1RAJ1_LUPAN</name>
<evidence type="ECO:0000256" key="7">
    <source>
        <dbReference type="ARBA" id="ARBA00023316"/>
    </source>
</evidence>
<evidence type="ECO:0000256" key="6">
    <source>
        <dbReference type="ARBA" id="ARBA00023136"/>
    </source>
</evidence>
<proteinExistence type="predicted"/>
<dbReference type="GO" id="GO:0012505">
    <property type="term" value="C:endomembrane system"/>
    <property type="evidence" value="ECO:0007669"/>
    <property type="project" value="UniProtKB-SubCell"/>
</dbReference>
<dbReference type="AlphaFoldDB" id="A0A4P1RAJ1"/>
<dbReference type="FunFam" id="3.90.550.10:FF:000145">
    <property type="entry name" value="Cellulose synthase-like protein H1"/>
    <property type="match status" value="1"/>
</dbReference>
<evidence type="ECO:0000256" key="12">
    <source>
        <dbReference type="SAM" id="SignalP"/>
    </source>
</evidence>
<feature type="transmembrane region" description="Helical" evidence="11">
    <location>
        <begin position="803"/>
        <end position="823"/>
    </location>
</feature>
<evidence type="ECO:0000256" key="8">
    <source>
        <dbReference type="PIRSR" id="PIRSR605150-1"/>
    </source>
</evidence>
<evidence type="ECO:0000256" key="3">
    <source>
        <dbReference type="ARBA" id="ARBA00022679"/>
    </source>
</evidence>
<evidence type="ECO:0000256" key="9">
    <source>
        <dbReference type="PIRSR" id="PIRSR605150-2"/>
    </source>
</evidence>
<sequence length="1064" mass="119692">MDVLILFLLLLLLCYRVISINNYSIPWFVALVCESWFTFSWIFIFTTQWTPAIVKTYPDRLLQSVQELPRVDLFVTTADDVLEPPIITVNTVLSLLALDYPAQKLACYVSDDGCSPLTFYALQQASHFAKFWIPFCNKYHVQIRAPFRYFCEEHEASSYQNSTPKFREEWLWMKEKYDNLCRKIEEASRKSIPWQPDGEFAVFSNTDRKNHPTIIRVIWDKKEGLSNGLPHLIYISREKRPNHPHHFKAGAMNVLTRVSGLMTNAPFMLNVDCDMYVNNPNIVQHAMCILLDSIGEKEVAFAQCPQQFYGGLKDDPFGNQMVVMFKYIGAGLAGLQGPFYGGTNCFHRRKVIYGLYPYNIEKGNIISEKELKQKFGGSDELVKSVADALEGRNYSPHDDINVSNALEAASQVASCGYEYATGWGQQVGWIYGSITEDVQTGLTIHRKGWRSEMCTPNPTGFTGSAPIGLPTAMTQQKRWTTGMVEIFFSRHSPIIATLFGNLPFRMFLAYMWIIDWGLRSLPETCYVSLLTYCIITNSNFLPKGSGLWIHVTIFIIQMVCALSEYLATGLSIRAWWNNQRMSRIRATTAGFLGFLSALFKLLRISDTVFDITRKDENPFGNGIHDSDAGRFTFNESPVFVPATTILLLQLIALSIKLLGLQPIKSGNNECGIGNIISEKELKQKFGGSDELVKSVADALEGRNYSPHDDINVSNALEAASQVASCGYEYATGWGQQVGWIYGSITEDVQTGLTIHRKGWRSEMCTPNPTGFTGSAPIGLPTAMTQQKRWTTGMVEIFFSRHSPIIATLFGNLPFRMFLAYMWIIDWGLRSLPETCYVSLLTYCIITNSNFLPKGSGLWIHVTIFIIQMVCALSEYLATGLSIRAWWNNQRMSRIRATTAGFLGFLSALFKLLRISDTVFDITRKDENPFGNGIHDSDAGRFTFNESPVFVPATTILLLQLIALSIKLLGLQPIKSGNNECGIGCAKHDQEHHADTALLEAKKITSQYQKEADKCNSGMEICEEAREKAGLAIVAQKKLTALWELRARQKGWKEGVATHGNVQYA</sequence>
<feature type="transmembrane region" description="Helical" evidence="11">
    <location>
        <begin position="547"/>
        <end position="572"/>
    </location>
</feature>
<feature type="active site" evidence="8">
    <location>
        <position position="437"/>
    </location>
</feature>
<feature type="binding site" evidence="9">
    <location>
        <position position="112"/>
    </location>
    <ligand>
        <name>UDP-alpha-D-glucose</name>
        <dbReference type="ChEBI" id="CHEBI:58885"/>
    </ligand>
</feature>
<feature type="chain" id="PRO_5020041165" description="Glycosyltransferase 2-like domain-containing protein" evidence="12">
    <location>
        <begin position="20"/>
        <end position="1064"/>
    </location>
</feature>
<feature type="transmembrane region" description="Helical" evidence="11">
    <location>
        <begin position="493"/>
        <end position="513"/>
    </location>
</feature>
<evidence type="ECO:0000256" key="5">
    <source>
        <dbReference type="ARBA" id="ARBA00022989"/>
    </source>
</evidence>
<feature type="transmembrane region" description="Helical" evidence="11">
    <location>
        <begin position="894"/>
        <end position="912"/>
    </location>
</feature>
<evidence type="ECO:0000313" key="14">
    <source>
        <dbReference type="EMBL" id="OIW05911.1"/>
    </source>
</evidence>
<keyword evidence="6 11" id="KW-0472">Membrane</keyword>
<keyword evidence="5 11" id="KW-1133">Transmembrane helix</keyword>
<dbReference type="GO" id="GO:0071555">
    <property type="term" value="P:cell wall organization"/>
    <property type="evidence" value="ECO:0007669"/>
    <property type="project" value="UniProtKB-KW"/>
</dbReference>
<dbReference type="GO" id="GO:0030244">
    <property type="term" value="P:cellulose biosynthetic process"/>
    <property type="evidence" value="ECO:0007669"/>
    <property type="project" value="InterPro"/>
</dbReference>
<keyword evidence="12" id="KW-0732">Signal</keyword>
<evidence type="ECO:0000259" key="13">
    <source>
        <dbReference type="Pfam" id="PF13632"/>
    </source>
</evidence>
<dbReference type="EMBL" id="CM007368">
    <property type="protein sequence ID" value="OIW05911.1"/>
    <property type="molecule type" value="Genomic_DNA"/>
</dbReference>
<dbReference type="GO" id="GO:0016760">
    <property type="term" value="F:cellulose synthase (UDP-forming) activity"/>
    <property type="evidence" value="ECO:0007669"/>
    <property type="project" value="InterPro"/>
</dbReference>
<organism evidence="14 15">
    <name type="scientific">Lupinus angustifolius</name>
    <name type="common">Narrow-leaved blue lupine</name>
    <dbReference type="NCBI Taxonomy" id="3871"/>
    <lineage>
        <taxon>Eukaryota</taxon>
        <taxon>Viridiplantae</taxon>
        <taxon>Streptophyta</taxon>
        <taxon>Embryophyta</taxon>
        <taxon>Tracheophyta</taxon>
        <taxon>Spermatophyta</taxon>
        <taxon>Magnoliopsida</taxon>
        <taxon>eudicotyledons</taxon>
        <taxon>Gunneridae</taxon>
        <taxon>Pentapetalae</taxon>
        <taxon>rosids</taxon>
        <taxon>fabids</taxon>
        <taxon>Fabales</taxon>
        <taxon>Fabaceae</taxon>
        <taxon>Papilionoideae</taxon>
        <taxon>50 kb inversion clade</taxon>
        <taxon>genistoids sensu lato</taxon>
        <taxon>core genistoids</taxon>
        <taxon>Genisteae</taxon>
        <taxon>Lupinus</taxon>
    </lineage>
</organism>
<feature type="transmembrane region" description="Helical" evidence="11">
    <location>
        <begin position="948"/>
        <end position="968"/>
    </location>
</feature>
<dbReference type="InterPro" id="IPR029044">
    <property type="entry name" value="Nucleotide-diphossugar_trans"/>
</dbReference>
<feature type="active site" evidence="8">
    <location>
        <position position="112"/>
    </location>
</feature>
<keyword evidence="4 11" id="KW-0812">Transmembrane</keyword>
<keyword evidence="15" id="KW-1185">Reference proteome</keyword>
<dbReference type="InterPro" id="IPR001173">
    <property type="entry name" value="Glyco_trans_2-like"/>
</dbReference>
<gene>
    <name evidence="14" type="ORF">TanjilG_23697</name>
</gene>
<dbReference type="PANTHER" id="PTHR13301">
    <property type="entry name" value="X-BOX TRANSCRIPTION FACTOR-RELATED"/>
    <property type="match status" value="1"/>
</dbReference>